<dbReference type="PANTHER" id="PTHR14305">
    <property type="entry name" value="E3 UBIQUITIN-PROTEIN LIGASE CCNB1IP1"/>
    <property type="match status" value="1"/>
</dbReference>
<evidence type="ECO:0000313" key="8">
    <source>
        <dbReference type="EMBL" id="KAL1303522.1"/>
    </source>
</evidence>
<dbReference type="PROSITE" id="PS50089">
    <property type="entry name" value="ZF_RING_2"/>
    <property type="match status" value="1"/>
</dbReference>
<dbReference type="RefSeq" id="XP_069199797.1">
    <property type="nucleotide sequence ID" value="XM_069348379.1"/>
</dbReference>
<keyword evidence="2 4" id="KW-0863">Zinc-finger</keyword>
<accession>A0ABR3PBJ1</accession>
<evidence type="ECO:0000256" key="1">
    <source>
        <dbReference type="ARBA" id="ARBA00022723"/>
    </source>
</evidence>
<evidence type="ECO:0000313" key="9">
    <source>
        <dbReference type="Proteomes" id="UP001562354"/>
    </source>
</evidence>
<comment type="caution">
    <text evidence="8">The sequence shown here is derived from an EMBL/GenBank/DDBJ whole genome shotgun (WGS) entry which is preliminary data.</text>
</comment>
<evidence type="ECO:0000256" key="2">
    <source>
        <dbReference type="ARBA" id="ARBA00022771"/>
    </source>
</evidence>
<sequence>MDFNLRCNSLKCRVSLNDRAVVTTCSHIFCVACADSLSLSDPRVNIRTCPACETQLSNPDDAVVTQLNPTEDYKTSVLSGLSPGLIMECASRGLAFFQYQTTQEIMYQDYMAKSLTDKYAALSAQMDSVINEANAEITSLRDSLSSLHIDKKNLQRKNQELANAFREKSRAQERLQGLYQKLKSQQSAHLIQHAAADDVDTVIHSINGADFVDDLHVGSLPQRTSVAQAKIYNLPPVYDHARAGSSGSGGSKKGQSSIRHNVANTGGVPRMYIVNVPPSIQNLTCNRESGDSRDADAAHEAAAACNLCRKGDWTSIR</sequence>
<dbReference type="Gene3D" id="3.30.40.10">
    <property type="entry name" value="Zinc/RING finger domain, C3HC4 (zinc finger)"/>
    <property type="match status" value="1"/>
</dbReference>
<dbReference type="Pfam" id="PF14634">
    <property type="entry name" value="zf-RING_5"/>
    <property type="match status" value="1"/>
</dbReference>
<evidence type="ECO:0000256" key="6">
    <source>
        <dbReference type="SAM" id="MobiDB-lite"/>
    </source>
</evidence>
<dbReference type="EMBL" id="JBFMKM010000010">
    <property type="protein sequence ID" value="KAL1303522.1"/>
    <property type="molecule type" value="Genomic_DNA"/>
</dbReference>
<proteinExistence type="predicted"/>
<dbReference type="SMART" id="SM00184">
    <property type="entry name" value="RING"/>
    <property type="match status" value="1"/>
</dbReference>
<dbReference type="PROSITE" id="PS00518">
    <property type="entry name" value="ZF_RING_1"/>
    <property type="match status" value="1"/>
</dbReference>
<dbReference type="InterPro" id="IPR042448">
    <property type="entry name" value="CCNB1IP1"/>
</dbReference>
<dbReference type="InterPro" id="IPR001841">
    <property type="entry name" value="Znf_RING"/>
</dbReference>
<feature type="coiled-coil region" evidence="5">
    <location>
        <begin position="112"/>
        <end position="188"/>
    </location>
</feature>
<organism evidence="8 9">
    <name type="scientific">Neodothiora populina</name>
    <dbReference type="NCBI Taxonomy" id="2781224"/>
    <lineage>
        <taxon>Eukaryota</taxon>
        <taxon>Fungi</taxon>
        <taxon>Dikarya</taxon>
        <taxon>Ascomycota</taxon>
        <taxon>Pezizomycotina</taxon>
        <taxon>Dothideomycetes</taxon>
        <taxon>Dothideomycetidae</taxon>
        <taxon>Dothideales</taxon>
        <taxon>Dothioraceae</taxon>
        <taxon>Neodothiora</taxon>
    </lineage>
</organism>
<dbReference type="SUPFAM" id="SSF57850">
    <property type="entry name" value="RING/U-box"/>
    <property type="match status" value="1"/>
</dbReference>
<dbReference type="GeneID" id="95980596"/>
<evidence type="ECO:0000256" key="3">
    <source>
        <dbReference type="ARBA" id="ARBA00022833"/>
    </source>
</evidence>
<feature type="domain" description="RING-type" evidence="7">
    <location>
        <begin position="12"/>
        <end position="53"/>
    </location>
</feature>
<evidence type="ECO:0000259" key="7">
    <source>
        <dbReference type="PROSITE" id="PS50089"/>
    </source>
</evidence>
<feature type="region of interest" description="Disordered" evidence="6">
    <location>
        <begin position="242"/>
        <end position="262"/>
    </location>
</feature>
<protein>
    <recommendedName>
        <fullName evidence="7">RING-type domain-containing protein</fullName>
    </recommendedName>
</protein>
<keyword evidence="3" id="KW-0862">Zinc</keyword>
<keyword evidence="1" id="KW-0479">Metal-binding</keyword>
<dbReference type="Proteomes" id="UP001562354">
    <property type="component" value="Unassembled WGS sequence"/>
</dbReference>
<dbReference type="PANTHER" id="PTHR14305:SF0">
    <property type="entry name" value="E3 UBIQUITIN-PROTEIN LIGASE CCNB1IP1"/>
    <property type="match status" value="1"/>
</dbReference>
<dbReference type="InterPro" id="IPR017907">
    <property type="entry name" value="Znf_RING_CS"/>
</dbReference>
<gene>
    <name evidence="8" type="ORF">AAFC00_006897</name>
</gene>
<keyword evidence="5" id="KW-0175">Coiled coil</keyword>
<name>A0ABR3PBJ1_9PEZI</name>
<evidence type="ECO:0000256" key="4">
    <source>
        <dbReference type="PROSITE-ProRule" id="PRU00175"/>
    </source>
</evidence>
<reference evidence="8 9" key="1">
    <citation type="submission" date="2024-07" db="EMBL/GenBank/DDBJ databases">
        <title>Draft sequence of the Neodothiora populina.</title>
        <authorList>
            <person name="Drown D.D."/>
            <person name="Schuette U.S."/>
            <person name="Buechlein A.B."/>
            <person name="Rusch D.R."/>
            <person name="Winton L.W."/>
            <person name="Adams G.A."/>
        </authorList>
    </citation>
    <scope>NUCLEOTIDE SEQUENCE [LARGE SCALE GENOMIC DNA]</scope>
    <source>
        <strain evidence="8 9">CPC 39397</strain>
    </source>
</reference>
<evidence type="ECO:0000256" key="5">
    <source>
        <dbReference type="SAM" id="Coils"/>
    </source>
</evidence>
<keyword evidence="9" id="KW-1185">Reference proteome</keyword>
<dbReference type="InterPro" id="IPR013083">
    <property type="entry name" value="Znf_RING/FYVE/PHD"/>
</dbReference>